<protein>
    <submittedName>
        <fullName evidence="9">RagB/SusD family nutrient uptake outer membrane protein</fullName>
    </submittedName>
</protein>
<dbReference type="SUPFAM" id="SSF48452">
    <property type="entry name" value="TPR-like"/>
    <property type="match status" value="1"/>
</dbReference>
<dbReference type="EMBL" id="WDED01000006">
    <property type="protein sequence ID" value="KAB6149021.1"/>
    <property type="molecule type" value="Genomic_DNA"/>
</dbReference>
<comment type="similarity">
    <text evidence="2">Belongs to the SusD family.</text>
</comment>
<keyword evidence="4" id="KW-0472">Membrane</keyword>
<dbReference type="AlphaFoldDB" id="A0A7J5Q027"/>
<organism evidence="9 10">
    <name type="scientific">Bacteroides xylanisolvens</name>
    <dbReference type="NCBI Taxonomy" id="371601"/>
    <lineage>
        <taxon>Bacteria</taxon>
        <taxon>Pseudomonadati</taxon>
        <taxon>Bacteroidota</taxon>
        <taxon>Bacteroidia</taxon>
        <taxon>Bacteroidales</taxon>
        <taxon>Bacteroidaceae</taxon>
        <taxon>Bacteroides</taxon>
    </lineage>
</organism>
<dbReference type="Proteomes" id="UP000434604">
    <property type="component" value="Unassembled WGS sequence"/>
</dbReference>
<evidence type="ECO:0000256" key="3">
    <source>
        <dbReference type="ARBA" id="ARBA00022729"/>
    </source>
</evidence>
<dbReference type="Pfam" id="PF07980">
    <property type="entry name" value="SusD_RagB"/>
    <property type="match status" value="1"/>
</dbReference>
<dbReference type="Pfam" id="PF14322">
    <property type="entry name" value="SusD-like_3"/>
    <property type="match status" value="1"/>
</dbReference>
<feature type="signal peptide" evidence="6">
    <location>
        <begin position="1"/>
        <end position="26"/>
    </location>
</feature>
<keyword evidence="5" id="KW-0998">Cell outer membrane</keyword>
<accession>A0A7J5Q027</accession>
<proteinExistence type="inferred from homology"/>
<dbReference type="GO" id="GO:0009279">
    <property type="term" value="C:cell outer membrane"/>
    <property type="evidence" value="ECO:0007669"/>
    <property type="project" value="UniProtKB-SubCell"/>
</dbReference>
<dbReference type="Gene3D" id="1.25.40.390">
    <property type="match status" value="1"/>
</dbReference>
<evidence type="ECO:0000313" key="9">
    <source>
        <dbReference type="EMBL" id="KAB6149021.1"/>
    </source>
</evidence>
<comment type="caution">
    <text evidence="9">The sequence shown here is derived from an EMBL/GenBank/DDBJ whole genome shotgun (WGS) entry which is preliminary data.</text>
</comment>
<evidence type="ECO:0000259" key="8">
    <source>
        <dbReference type="Pfam" id="PF14322"/>
    </source>
</evidence>
<dbReference type="InterPro" id="IPR011990">
    <property type="entry name" value="TPR-like_helical_dom_sf"/>
</dbReference>
<sequence length="736" mass="84798">MNKMNLKYISYFLVGSLMFLSLSSCDDLLDGFLTQENPNEVTTDVFWDNLSDCNKGLTAVYNSFKNQAIYQFCAENNRSDLTWPGVWPKYPQTSNVFYLHTFNDATSEIGAKWAALYTGIFRANQVIEGLEGIKSKCTSENDIKKWQLIMGQARFFRGLFHFYLNTSFNKGNIPILDIVPKNESEFFIPCSSSGKVKEFYRIDLEYAESILPVKGATEGSTREDWLSKNGDLGRVTSGAASAVLGMSYLYDSEYAKAKEYFQKIVDNTSYRLADCADNFTTQNEFNSESILEINYTHEFNTEYDVYSQTILSNILNMYIAPGTCGGWGPTVFPSYWLMREYTYEPVDKRDSRNKVYLKTDSHGDILHRNQMNMEQTISNGKTFYSYPILNVDDMCYYLKKIEVDQNGNPVIADKEDLPANTYTALSMGIGQAKAFKAQPVDGTWEVYYDEEGKPYRYRNHSIRSSYSIIMPTEEDLDYYTYNQSMEVWAYSNSYAAFRKYSNWDTRKTEKDSPKNMDSEINYRVIRLADIYLMYAECLIEGGTNEAGVSEALKYINRVRQRGGTILIGSENDALAEYKHVYTYQDTPDLETGEVDNSFYHHSDDPQVISTAKQVMEHLMYKERPLELSMEGHAIRFMDLRRWGILKERFEKLSKQPFTTWGIPYVKLKKDASYLKPATCWGWAFDYNLSTLSYTTGNTGANYQYEQAAINYSDDKAYYPIPSDETISNPEVVRVLE</sequence>
<reference evidence="9 10" key="1">
    <citation type="journal article" date="2019" name="Nat. Med.">
        <title>A library of human gut bacterial isolates paired with longitudinal multiomics data enables mechanistic microbiome research.</title>
        <authorList>
            <person name="Poyet M."/>
            <person name="Groussin M."/>
            <person name="Gibbons S.M."/>
            <person name="Avila-Pacheco J."/>
            <person name="Jiang X."/>
            <person name="Kearney S.M."/>
            <person name="Perrotta A.R."/>
            <person name="Berdy B."/>
            <person name="Zhao S."/>
            <person name="Lieberman T.D."/>
            <person name="Swanson P.K."/>
            <person name="Smith M."/>
            <person name="Roesemann S."/>
            <person name="Alexander J.E."/>
            <person name="Rich S.A."/>
            <person name="Livny J."/>
            <person name="Vlamakis H."/>
            <person name="Clish C."/>
            <person name="Bullock K."/>
            <person name="Deik A."/>
            <person name="Scott J."/>
            <person name="Pierce K.A."/>
            <person name="Xavier R.J."/>
            <person name="Alm E.J."/>
        </authorList>
    </citation>
    <scope>NUCLEOTIDE SEQUENCE [LARGE SCALE GENOMIC DNA]</scope>
    <source>
        <strain evidence="9 10">BIOML-A58</strain>
    </source>
</reference>
<gene>
    <name evidence="9" type="ORF">GA398_05795</name>
</gene>
<keyword evidence="3 6" id="KW-0732">Signal</keyword>
<feature type="domain" description="RagB/SusD" evidence="7">
    <location>
        <begin position="387"/>
        <end position="732"/>
    </location>
</feature>
<evidence type="ECO:0000256" key="6">
    <source>
        <dbReference type="SAM" id="SignalP"/>
    </source>
</evidence>
<evidence type="ECO:0000256" key="1">
    <source>
        <dbReference type="ARBA" id="ARBA00004442"/>
    </source>
</evidence>
<feature type="domain" description="SusD-like N-terminal" evidence="8">
    <location>
        <begin position="32"/>
        <end position="212"/>
    </location>
</feature>
<dbReference type="InterPro" id="IPR012944">
    <property type="entry name" value="SusD_RagB_dom"/>
</dbReference>
<evidence type="ECO:0000256" key="4">
    <source>
        <dbReference type="ARBA" id="ARBA00023136"/>
    </source>
</evidence>
<evidence type="ECO:0000313" key="10">
    <source>
        <dbReference type="Proteomes" id="UP000434604"/>
    </source>
</evidence>
<comment type="subcellular location">
    <subcellularLocation>
        <location evidence="1">Cell outer membrane</location>
    </subcellularLocation>
</comment>
<dbReference type="InterPro" id="IPR033985">
    <property type="entry name" value="SusD-like_N"/>
</dbReference>
<dbReference type="PROSITE" id="PS51257">
    <property type="entry name" value="PROKAR_LIPOPROTEIN"/>
    <property type="match status" value="1"/>
</dbReference>
<feature type="chain" id="PRO_5029603661" evidence="6">
    <location>
        <begin position="27"/>
        <end position="736"/>
    </location>
</feature>
<name>A0A7J5Q027_9BACE</name>
<evidence type="ECO:0000256" key="2">
    <source>
        <dbReference type="ARBA" id="ARBA00006275"/>
    </source>
</evidence>
<evidence type="ECO:0000259" key="7">
    <source>
        <dbReference type="Pfam" id="PF07980"/>
    </source>
</evidence>
<evidence type="ECO:0000256" key="5">
    <source>
        <dbReference type="ARBA" id="ARBA00023237"/>
    </source>
</evidence>